<dbReference type="PANTHER" id="PTHR48098:SF1">
    <property type="entry name" value="DIACYLGLYCEROL ACYLTRANSFERASE_MYCOLYLTRANSFERASE AG85A"/>
    <property type="match status" value="1"/>
</dbReference>
<dbReference type="Pfam" id="PF00756">
    <property type="entry name" value="Esterase"/>
    <property type="match status" value="1"/>
</dbReference>
<sequence length="273" mass="31484">MMYYWLIFALPVFGELAKPNAVSSPDDVLIKEYRFFCKALGREVPYSLFLPKSEGSRRDSFPVLLLLHGDGRTHRTIADDSVCRREILKRNFAIIFPNGDRSWYLDSKTDRKSHYQSMLRELLDHVRSRFPVYKSSRYTGICGWSMGGFGAVHFAETFPEEIGAVATTIGLLDYPNPQLPADQNYPVSAVFGTDTTDWARVNCRNNAAVLRGKHLLFIAGTQAFDYRMNQNFHRKLQQFPIDHTYLELDGKHDFEMVRKSIPLLLDFFQKNLP</sequence>
<accession>A0A3P1BRG1</accession>
<dbReference type="AlphaFoldDB" id="A0A3P1BRG1"/>
<dbReference type="PANTHER" id="PTHR48098">
    <property type="entry name" value="ENTEROCHELIN ESTERASE-RELATED"/>
    <property type="match status" value="1"/>
</dbReference>
<evidence type="ECO:0008006" key="3">
    <source>
        <dbReference type="Google" id="ProtNLM"/>
    </source>
</evidence>
<evidence type="ECO:0000313" key="2">
    <source>
        <dbReference type="Proteomes" id="UP000271925"/>
    </source>
</evidence>
<dbReference type="GO" id="GO:0016747">
    <property type="term" value="F:acyltransferase activity, transferring groups other than amino-acyl groups"/>
    <property type="evidence" value="ECO:0007669"/>
    <property type="project" value="TreeGrafter"/>
</dbReference>
<reference evidence="1 2" key="1">
    <citation type="submission" date="2018-11" db="EMBL/GenBank/DDBJ databases">
        <authorList>
            <person name="Zhou Z."/>
            <person name="Wang G."/>
        </authorList>
    </citation>
    <scope>NUCLEOTIDE SEQUENCE [LARGE SCALE GENOMIC DNA]</scope>
    <source>
        <strain evidence="1 2">KCTC52004</strain>
    </source>
</reference>
<gene>
    <name evidence="1" type="ORF">EHT25_09095</name>
</gene>
<dbReference type="SUPFAM" id="SSF53474">
    <property type="entry name" value="alpha/beta-Hydrolases"/>
    <property type="match status" value="1"/>
</dbReference>
<proteinExistence type="predicted"/>
<dbReference type="InterPro" id="IPR050583">
    <property type="entry name" value="Mycobacterial_A85_antigen"/>
</dbReference>
<organism evidence="1 2">
    <name type="scientific">Larkinella rosea</name>
    <dbReference type="NCBI Taxonomy" id="2025312"/>
    <lineage>
        <taxon>Bacteria</taxon>
        <taxon>Pseudomonadati</taxon>
        <taxon>Bacteroidota</taxon>
        <taxon>Cytophagia</taxon>
        <taxon>Cytophagales</taxon>
        <taxon>Spirosomataceae</taxon>
        <taxon>Larkinella</taxon>
    </lineage>
</organism>
<dbReference type="InterPro" id="IPR029058">
    <property type="entry name" value="AB_hydrolase_fold"/>
</dbReference>
<evidence type="ECO:0000313" key="1">
    <source>
        <dbReference type="EMBL" id="RRB03685.1"/>
    </source>
</evidence>
<dbReference type="EMBL" id="RQJO01000008">
    <property type="protein sequence ID" value="RRB03685.1"/>
    <property type="molecule type" value="Genomic_DNA"/>
</dbReference>
<name>A0A3P1BRG1_9BACT</name>
<keyword evidence="2" id="KW-1185">Reference proteome</keyword>
<dbReference type="OrthoDB" id="906935at2"/>
<protein>
    <recommendedName>
        <fullName evidence="3">Esterase</fullName>
    </recommendedName>
</protein>
<dbReference type="InterPro" id="IPR000801">
    <property type="entry name" value="Esterase-like"/>
</dbReference>
<comment type="caution">
    <text evidence="1">The sequence shown here is derived from an EMBL/GenBank/DDBJ whole genome shotgun (WGS) entry which is preliminary data.</text>
</comment>
<dbReference type="Gene3D" id="3.40.50.1820">
    <property type="entry name" value="alpha/beta hydrolase"/>
    <property type="match status" value="1"/>
</dbReference>
<dbReference type="Proteomes" id="UP000271925">
    <property type="component" value="Unassembled WGS sequence"/>
</dbReference>